<organism evidence="3 4">
    <name type="scientific">Scleropages formosus</name>
    <name type="common">Asian bonytongue</name>
    <name type="synonym">Osteoglossum formosum</name>
    <dbReference type="NCBI Taxonomy" id="113540"/>
    <lineage>
        <taxon>Eukaryota</taxon>
        <taxon>Metazoa</taxon>
        <taxon>Chordata</taxon>
        <taxon>Craniata</taxon>
        <taxon>Vertebrata</taxon>
        <taxon>Euteleostomi</taxon>
        <taxon>Actinopterygii</taxon>
        <taxon>Neopterygii</taxon>
        <taxon>Teleostei</taxon>
        <taxon>Osteoglossocephala</taxon>
        <taxon>Osteoglossomorpha</taxon>
        <taxon>Osteoglossiformes</taxon>
        <taxon>Osteoglossidae</taxon>
        <taxon>Scleropages</taxon>
    </lineage>
</organism>
<dbReference type="OrthoDB" id="8892477at2759"/>
<protein>
    <recommendedName>
        <fullName evidence="2">Integrase catalytic domain-containing protein</fullName>
    </recommendedName>
</protein>
<keyword evidence="4" id="KW-1185">Reference proteome</keyword>
<feature type="compositionally biased region" description="Pro residues" evidence="1">
    <location>
        <begin position="209"/>
        <end position="224"/>
    </location>
</feature>
<dbReference type="PANTHER" id="PTHR37984:SF15">
    <property type="entry name" value="INTEGRASE CATALYTIC DOMAIN-CONTAINING PROTEIN"/>
    <property type="match status" value="1"/>
</dbReference>
<evidence type="ECO:0000259" key="2">
    <source>
        <dbReference type="PROSITE" id="PS50994"/>
    </source>
</evidence>
<dbReference type="Pfam" id="PF22938">
    <property type="entry name" value="Integrase_p58_C"/>
    <property type="match status" value="1"/>
</dbReference>
<dbReference type="InterPro" id="IPR054465">
    <property type="entry name" value="Integrase_p58-like_C"/>
</dbReference>
<feature type="compositionally biased region" description="Basic and acidic residues" evidence="1">
    <location>
        <begin position="197"/>
        <end position="208"/>
    </location>
</feature>
<name>A0A8C9SS53_SCLFO</name>
<dbReference type="InterPro" id="IPR012337">
    <property type="entry name" value="RNaseH-like_sf"/>
</dbReference>
<dbReference type="GO" id="GO:0015074">
    <property type="term" value="P:DNA integration"/>
    <property type="evidence" value="ECO:0007669"/>
    <property type="project" value="InterPro"/>
</dbReference>
<evidence type="ECO:0000313" key="3">
    <source>
        <dbReference type="Ensembl" id="ENSSFOP00015040683.1"/>
    </source>
</evidence>
<dbReference type="InterPro" id="IPR001584">
    <property type="entry name" value="Integrase_cat-core"/>
</dbReference>
<dbReference type="PANTHER" id="PTHR37984">
    <property type="entry name" value="PROTEIN CBG26694"/>
    <property type="match status" value="1"/>
</dbReference>
<accession>A0A8C9SS53</accession>
<dbReference type="PROSITE" id="PS50994">
    <property type="entry name" value="INTEGRASE"/>
    <property type="match status" value="1"/>
</dbReference>
<proteinExistence type="predicted"/>
<dbReference type="InterPro" id="IPR036397">
    <property type="entry name" value="RNaseH_sf"/>
</dbReference>
<feature type="domain" description="Integrase catalytic" evidence="2">
    <location>
        <begin position="1"/>
        <end position="79"/>
    </location>
</feature>
<reference evidence="3" key="3">
    <citation type="submission" date="2025-09" db="UniProtKB">
        <authorList>
            <consortium name="Ensembl"/>
        </authorList>
    </citation>
    <scope>IDENTIFICATION</scope>
</reference>
<dbReference type="AlphaFoldDB" id="A0A8C9SS53"/>
<sequence>MKEVCDRLGVRKTRTTPLHPQSDGLVERFNRTLTTQLSVLTSRHQRDWDRHVPLVLWACRSAVQESTGCTPALLMFGRELRTPVDLAFGSPPEPEVGGEVGPEYLRQLRRRLESAHAFARRHLTEAGGRQKRAYDTQCHGCPLAPGDWVWVYNPRRKRGLCPKLTDSWVGPCVILGRLLDVVYRVRMGPGRRPVVLHRDRLAPYHPKEPAPGPPGESPPGPAGSPSPHRPRRVRRLPLHLRDFVLSGSTVAGTGK</sequence>
<dbReference type="InterPro" id="IPR050951">
    <property type="entry name" value="Retrovirus_Pol_polyprotein"/>
</dbReference>
<feature type="region of interest" description="Disordered" evidence="1">
    <location>
        <begin position="197"/>
        <end position="233"/>
    </location>
</feature>
<dbReference type="SUPFAM" id="SSF53098">
    <property type="entry name" value="Ribonuclease H-like"/>
    <property type="match status" value="1"/>
</dbReference>
<evidence type="ECO:0000313" key="4">
    <source>
        <dbReference type="Proteomes" id="UP000694397"/>
    </source>
</evidence>
<dbReference type="Gene3D" id="3.30.420.10">
    <property type="entry name" value="Ribonuclease H-like superfamily/Ribonuclease H"/>
    <property type="match status" value="1"/>
</dbReference>
<dbReference type="GO" id="GO:0003676">
    <property type="term" value="F:nucleic acid binding"/>
    <property type="evidence" value="ECO:0007669"/>
    <property type="project" value="InterPro"/>
</dbReference>
<dbReference type="Ensembl" id="ENSSFOT00015060325.1">
    <property type="protein sequence ID" value="ENSSFOP00015040683.1"/>
    <property type="gene ID" value="ENSSFOG00015026559.1"/>
</dbReference>
<dbReference type="Proteomes" id="UP000694397">
    <property type="component" value="Chromosome 1"/>
</dbReference>
<dbReference type="GeneTree" id="ENSGT01000000214408"/>
<evidence type="ECO:0000256" key="1">
    <source>
        <dbReference type="SAM" id="MobiDB-lite"/>
    </source>
</evidence>
<reference evidence="3" key="2">
    <citation type="submission" date="2025-08" db="UniProtKB">
        <authorList>
            <consortium name="Ensembl"/>
        </authorList>
    </citation>
    <scope>IDENTIFICATION</scope>
</reference>
<reference evidence="3 4" key="1">
    <citation type="submission" date="2019-04" db="EMBL/GenBank/DDBJ databases">
        <authorList>
            <consortium name="Wellcome Sanger Institute Data Sharing"/>
        </authorList>
    </citation>
    <scope>NUCLEOTIDE SEQUENCE [LARGE SCALE GENOMIC DNA]</scope>
</reference>